<accession>A0ABY0T5S5</accession>
<dbReference type="Proteomes" id="UP000198740">
    <property type="component" value="Unassembled WGS sequence"/>
</dbReference>
<comment type="caution">
    <text evidence="2">The sequence shown here is derived from an EMBL/GenBank/DDBJ whole genome shotgun (WGS) entry which is preliminary data.</text>
</comment>
<name>A0ABY0T5S5_9PSED</name>
<dbReference type="EMBL" id="FNKM01000001">
    <property type="protein sequence ID" value="SDQ03398.1"/>
    <property type="molecule type" value="Genomic_DNA"/>
</dbReference>
<evidence type="ECO:0000313" key="2">
    <source>
        <dbReference type="EMBL" id="SDQ03398.1"/>
    </source>
</evidence>
<evidence type="ECO:0000313" key="3">
    <source>
        <dbReference type="Proteomes" id="UP000198740"/>
    </source>
</evidence>
<protein>
    <submittedName>
        <fullName evidence="2">Uncharacterized protein</fullName>
    </submittedName>
</protein>
<reference evidence="2 3" key="1">
    <citation type="submission" date="2016-10" db="EMBL/GenBank/DDBJ databases">
        <authorList>
            <person name="Varghese N."/>
            <person name="Submissions S."/>
        </authorList>
    </citation>
    <scope>NUCLEOTIDE SEQUENCE [LARGE SCALE GENOMIC DNA]</scope>
    <source>
        <strain evidence="2 3">BS2976</strain>
    </source>
</reference>
<proteinExistence type="predicted"/>
<feature type="region of interest" description="Disordered" evidence="1">
    <location>
        <begin position="1"/>
        <end position="21"/>
    </location>
</feature>
<organism evidence="2 3">
    <name type="scientific">Pseudomonas grimontii</name>
    <dbReference type="NCBI Taxonomy" id="129847"/>
    <lineage>
        <taxon>Bacteria</taxon>
        <taxon>Pseudomonadati</taxon>
        <taxon>Pseudomonadota</taxon>
        <taxon>Gammaproteobacteria</taxon>
        <taxon>Pseudomonadales</taxon>
        <taxon>Pseudomonadaceae</taxon>
        <taxon>Pseudomonas</taxon>
    </lineage>
</organism>
<sequence length="413" mass="44672">MRFPPLKPVNSAANAGQAWRNEPSHLNLEPVMENTLTLPSSGSNDRPTWLIGKSAEKPLMSVTLAAQQVIPAGVEKVDAARLGIDRLGPLLQTLPNLIVANDVAQSRYMQVVIDGPLAAAADGHGFRAFSIQGGHIKEHARLFEPEKLQQLVSSAAMFQIASAVVAQKHLADISAKLSEIQAGVEGISTFLVEGRKSIVKGALNYLTQVAPLVLAGELSPAIRQKLEDIELDLGSIHNQLEGELVTLAKEATEHKAPGMFETTAGLTAALKVMQSKSDARAEEWKLCMGTRLAACRLLASFPGESALVQRRQTTLSRVTSQFLGENGHLSGFKDAVETRAKNLSSYLDSQSTIQANRLSLREWEEETLPLFMAGAISEIGQMQQLLVEQQSPVVLTVEMRGNEFIGAYQPRTA</sequence>
<evidence type="ECO:0000256" key="1">
    <source>
        <dbReference type="SAM" id="MobiDB-lite"/>
    </source>
</evidence>
<gene>
    <name evidence="2" type="ORF">SAMN04490186_0070</name>
</gene>
<keyword evidence="3" id="KW-1185">Reference proteome</keyword>